<dbReference type="PROSITE" id="PS50893">
    <property type="entry name" value="ABC_TRANSPORTER_2"/>
    <property type="match status" value="2"/>
</dbReference>
<organism evidence="6 7">
    <name type="scientific">Anaerococcus hydrogenalis</name>
    <dbReference type="NCBI Taxonomy" id="33029"/>
    <lineage>
        <taxon>Bacteria</taxon>
        <taxon>Bacillati</taxon>
        <taxon>Bacillota</taxon>
        <taxon>Tissierellia</taxon>
        <taxon>Tissierellales</taxon>
        <taxon>Peptoniphilaceae</taxon>
        <taxon>Anaerococcus</taxon>
    </lineage>
</organism>
<evidence type="ECO:0000256" key="4">
    <source>
        <dbReference type="SAM" id="Coils"/>
    </source>
</evidence>
<dbReference type="InterPro" id="IPR051309">
    <property type="entry name" value="ABCF_ATPase"/>
</dbReference>
<dbReference type="InterPro" id="IPR003593">
    <property type="entry name" value="AAA+_ATPase"/>
</dbReference>
<keyword evidence="4" id="KW-0175">Coiled coil</keyword>
<feature type="domain" description="ABC transporter" evidence="5">
    <location>
        <begin position="330"/>
        <end position="545"/>
    </location>
</feature>
<dbReference type="Pfam" id="PF00005">
    <property type="entry name" value="ABC_tran"/>
    <property type="match status" value="2"/>
</dbReference>
<dbReference type="PROSITE" id="PS00211">
    <property type="entry name" value="ABC_TRANSPORTER_1"/>
    <property type="match status" value="2"/>
</dbReference>
<dbReference type="NCBIfam" id="NF000355">
    <property type="entry name" value="ribo_prot_ABC_F"/>
    <property type="match status" value="1"/>
</dbReference>
<dbReference type="CDD" id="cd03221">
    <property type="entry name" value="ABCF_EF-3"/>
    <property type="match status" value="2"/>
</dbReference>
<dbReference type="EMBL" id="PNHP01000007">
    <property type="protein sequence ID" value="PMC80845.1"/>
    <property type="molecule type" value="Genomic_DNA"/>
</dbReference>
<dbReference type="InterPro" id="IPR017871">
    <property type="entry name" value="ABC_transporter-like_CS"/>
</dbReference>
<protein>
    <submittedName>
        <fullName evidence="6">Thiamine ABC transporter substrate-binding protein</fullName>
    </submittedName>
</protein>
<dbReference type="InterPro" id="IPR027417">
    <property type="entry name" value="P-loop_NTPase"/>
</dbReference>
<dbReference type="PANTHER" id="PTHR42855:SF2">
    <property type="entry name" value="DRUG RESISTANCE ABC TRANSPORTER,ATP-BINDING PROTEIN"/>
    <property type="match status" value="1"/>
</dbReference>
<accession>A0A2N6UH34</accession>
<feature type="domain" description="ABC transporter" evidence="5">
    <location>
        <begin position="4"/>
        <end position="260"/>
    </location>
</feature>
<name>A0A2N6UH34_9FIRM</name>
<reference evidence="6 7" key="1">
    <citation type="submission" date="2017-09" db="EMBL/GenBank/DDBJ databases">
        <title>Bacterial strain isolated from the female urinary microbiota.</title>
        <authorList>
            <person name="Thomas-White K."/>
            <person name="Kumar N."/>
            <person name="Forster S."/>
            <person name="Putonti C."/>
            <person name="Lawley T."/>
            <person name="Wolfe A.J."/>
        </authorList>
    </citation>
    <scope>NUCLEOTIDE SEQUENCE [LARGE SCALE GENOMIC DNA]</scope>
    <source>
        <strain evidence="6 7">UMB0204</strain>
    </source>
</reference>
<dbReference type="AlphaFoldDB" id="A0A2N6UH34"/>
<evidence type="ECO:0000259" key="5">
    <source>
        <dbReference type="PROSITE" id="PS50893"/>
    </source>
</evidence>
<dbReference type="GO" id="GO:0016887">
    <property type="term" value="F:ATP hydrolysis activity"/>
    <property type="evidence" value="ECO:0007669"/>
    <property type="project" value="InterPro"/>
</dbReference>
<keyword evidence="2" id="KW-0547">Nucleotide-binding</keyword>
<dbReference type="SUPFAM" id="SSF52540">
    <property type="entry name" value="P-loop containing nucleoside triphosphate hydrolases"/>
    <property type="match status" value="2"/>
</dbReference>
<dbReference type="PANTHER" id="PTHR42855">
    <property type="entry name" value="ABC TRANSPORTER ATP-BINDING SUBUNIT"/>
    <property type="match status" value="1"/>
</dbReference>
<dbReference type="GeneID" id="84579246"/>
<dbReference type="GO" id="GO:0005524">
    <property type="term" value="F:ATP binding"/>
    <property type="evidence" value="ECO:0007669"/>
    <property type="project" value="UniProtKB-KW"/>
</dbReference>
<proteinExistence type="predicted"/>
<evidence type="ECO:0000313" key="6">
    <source>
        <dbReference type="EMBL" id="PMC80845.1"/>
    </source>
</evidence>
<evidence type="ECO:0000256" key="3">
    <source>
        <dbReference type="ARBA" id="ARBA00022840"/>
    </source>
</evidence>
<evidence type="ECO:0000256" key="1">
    <source>
        <dbReference type="ARBA" id="ARBA00022737"/>
    </source>
</evidence>
<gene>
    <name evidence="6" type="ORF">CJ192_08615</name>
</gene>
<feature type="coiled-coil region" evidence="4">
    <location>
        <begin position="550"/>
        <end position="596"/>
    </location>
</feature>
<dbReference type="FunFam" id="3.40.50.300:FF:000309">
    <property type="entry name" value="ABC transporter ATP-binding protein"/>
    <property type="match status" value="1"/>
</dbReference>
<dbReference type="RefSeq" id="WP_102198482.1">
    <property type="nucleotide sequence ID" value="NZ_PNHP01000007.1"/>
</dbReference>
<dbReference type="GO" id="GO:0003676">
    <property type="term" value="F:nucleic acid binding"/>
    <property type="evidence" value="ECO:0007669"/>
    <property type="project" value="UniProtKB-ARBA"/>
</dbReference>
<evidence type="ECO:0000313" key="7">
    <source>
        <dbReference type="Proteomes" id="UP000235658"/>
    </source>
</evidence>
<dbReference type="FunFam" id="3.40.50.300:FF:000011">
    <property type="entry name" value="Putative ABC transporter ATP-binding component"/>
    <property type="match status" value="1"/>
</dbReference>
<dbReference type="Proteomes" id="UP000235658">
    <property type="component" value="Unassembled WGS sequence"/>
</dbReference>
<sequence>MIVASVSNLEKSYPNKDVFSNISFTINKGDKIGLIGNNGSGKSTLFNILTGEISKDKGNIHIPNDISLGYLKQQLGLMSNKSIYDYCLDVFKDLISLEKNIRDLEVKMSEEKNPDKLDEIMKEYAKKSEEFEKKQGYSYKSEIRGVLIGMGFEEEDFQKEVSLLSGGQKARVELACLLLQKPDLILLDEPTNHLDIKAINFLENFVKNFKGSVIVISHDRYFLDATVSKIFLLENESLKIYNGDYTSFMRQRKKDLKVQNHLYKSQQKEIKRQEEIIDRLKNLGGSKRKRGISQSRSRQKLLDKMERVEKPDSLNDSINIRFTPRIISGVDVLSVDKLKKSYDKEIFEDISFNIYRNDRVAIIGENGVGKTTLFKIILNQERKDEGQIKLGSSVKIGYFDQEQKSLNTDNTLFEEIREAYPNLTNFEIRSYLAKIMFYQEEVDKPINELSGGQRARISLLKLMLSDCNFILMDEPTNHLDIDSKEALEDALIAYEGTVLVISHDRYFLNKIAVKILDMHKDNMKEYLGNYDYYVEKIKEESMEDEKKSSMTQTQIKKEEKKKKLKRLEIRKIKEKLEKLEKESNTIDTKIHQLTEISLKEGFYDDQEKVIKTFEKIKNLEDRKQKVQDMWLDLSLELEEN</sequence>
<keyword evidence="1" id="KW-0677">Repeat</keyword>
<keyword evidence="3" id="KW-0067">ATP-binding</keyword>
<comment type="caution">
    <text evidence="6">The sequence shown here is derived from an EMBL/GenBank/DDBJ whole genome shotgun (WGS) entry which is preliminary data.</text>
</comment>
<dbReference type="InterPro" id="IPR032781">
    <property type="entry name" value="ABC_tran_Xtn"/>
</dbReference>
<dbReference type="Gene3D" id="3.40.50.300">
    <property type="entry name" value="P-loop containing nucleotide triphosphate hydrolases"/>
    <property type="match status" value="2"/>
</dbReference>
<dbReference type="InterPro" id="IPR003439">
    <property type="entry name" value="ABC_transporter-like_ATP-bd"/>
</dbReference>
<dbReference type="SMART" id="SM00382">
    <property type="entry name" value="AAA"/>
    <property type="match status" value="2"/>
</dbReference>
<dbReference type="Pfam" id="PF12848">
    <property type="entry name" value="ABC_tran_Xtn"/>
    <property type="match status" value="1"/>
</dbReference>
<evidence type="ECO:0000256" key="2">
    <source>
        <dbReference type="ARBA" id="ARBA00022741"/>
    </source>
</evidence>